<evidence type="ECO:0000259" key="2">
    <source>
        <dbReference type="Pfam" id="PF22936"/>
    </source>
</evidence>
<dbReference type="Pfam" id="PF14223">
    <property type="entry name" value="Retrotran_gag_2"/>
    <property type="match status" value="1"/>
</dbReference>
<reference evidence="3" key="1">
    <citation type="submission" date="2018-10" db="EMBL/GenBank/DDBJ databases">
        <title>Population genomic analysis revealed the cold adaptation of white poplar.</title>
        <authorList>
            <person name="Liu Y.-J."/>
        </authorList>
    </citation>
    <scope>NUCLEOTIDE SEQUENCE [LARGE SCALE GENOMIC DNA]</scope>
    <source>
        <strain evidence="3">PAL-ZL1</strain>
    </source>
</reference>
<proteinExistence type="predicted"/>
<dbReference type="InterPro" id="IPR054722">
    <property type="entry name" value="PolX-like_BBD"/>
</dbReference>
<feature type="compositionally biased region" description="Polar residues" evidence="1">
    <location>
        <begin position="120"/>
        <end position="132"/>
    </location>
</feature>
<comment type="caution">
    <text evidence="3">The sequence shown here is derived from an EMBL/GenBank/DDBJ whole genome shotgun (WGS) entry which is preliminary data.</text>
</comment>
<feature type="domain" description="Retrovirus-related Pol polyprotein from transposon TNT 1-94-like beta-barrel" evidence="2">
    <location>
        <begin position="161"/>
        <end position="212"/>
    </location>
</feature>
<name>A0A4U5MZ97_POPAL</name>
<dbReference type="Pfam" id="PF22936">
    <property type="entry name" value="Pol_BBD"/>
    <property type="match status" value="1"/>
</dbReference>
<protein>
    <recommendedName>
        <fullName evidence="2">Retrovirus-related Pol polyprotein from transposon TNT 1-94-like beta-barrel domain-containing protein</fullName>
    </recommendedName>
</protein>
<gene>
    <name evidence="3" type="ORF">D5086_0000286540</name>
</gene>
<dbReference type="EMBL" id="RCHU01001131">
    <property type="protein sequence ID" value="TKR75330.1"/>
    <property type="molecule type" value="Genomic_DNA"/>
</dbReference>
<evidence type="ECO:0000256" key="1">
    <source>
        <dbReference type="SAM" id="MobiDB-lite"/>
    </source>
</evidence>
<evidence type="ECO:0000313" key="3">
    <source>
        <dbReference type="EMBL" id="TKR75330.1"/>
    </source>
</evidence>
<organism evidence="3">
    <name type="scientific">Populus alba</name>
    <name type="common">White poplar</name>
    <dbReference type="NCBI Taxonomy" id="43335"/>
    <lineage>
        <taxon>Eukaryota</taxon>
        <taxon>Viridiplantae</taxon>
        <taxon>Streptophyta</taxon>
        <taxon>Embryophyta</taxon>
        <taxon>Tracheophyta</taxon>
        <taxon>Spermatophyta</taxon>
        <taxon>Magnoliopsida</taxon>
        <taxon>eudicotyledons</taxon>
        <taxon>Gunneridae</taxon>
        <taxon>Pentapetalae</taxon>
        <taxon>rosids</taxon>
        <taxon>fabids</taxon>
        <taxon>Malpighiales</taxon>
        <taxon>Salicaceae</taxon>
        <taxon>Saliceae</taxon>
        <taxon>Populus</taxon>
    </lineage>
</organism>
<sequence length="214" mass="24110">MQEEDWLLLERQVLGIIRLSLSRRVAHNVTKERSTAMLMESLSGIYEKPSTNNKVHLMKKLFNLKMIQNTSVTQHLNNFNAITNQLSSIEIEFDDEIRALILLASLPSSWEEVRRKDLGESSSSGSAHNINTRGKRHDSGLSRDEVQDALILAVQSPIDDWILDSGASFHCTPHHEMMQNYVAGDHGVIYLADGQPMDIVGIRDMQIKTMNGSI</sequence>
<accession>A0A4U5MZ97</accession>
<feature type="region of interest" description="Disordered" evidence="1">
    <location>
        <begin position="117"/>
        <end position="141"/>
    </location>
</feature>
<dbReference type="AlphaFoldDB" id="A0A4U5MZ97"/>